<comment type="caution">
    <text evidence="1">The sequence shown here is derived from an EMBL/GenBank/DDBJ whole genome shotgun (WGS) entry which is preliminary data.</text>
</comment>
<gene>
    <name evidence="1" type="ORF">ACFPQ9_43405</name>
</gene>
<protein>
    <submittedName>
        <fullName evidence="1">L-rhamnose mutarotase</fullName>
    </submittedName>
</protein>
<evidence type="ECO:0000313" key="1">
    <source>
        <dbReference type="EMBL" id="MFC5220673.1"/>
    </source>
</evidence>
<dbReference type="Gene3D" id="3.30.70.100">
    <property type="match status" value="1"/>
</dbReference>
<keyword evidence="2" id="KW-1185">Reference proteome</keyword>
<dbReference type="EMBL" id="JBHSKM010000052">
    <property type="protein sequence ID" value="MFC5220673.1"/>
    <property type="molecule type" value="Genomic_DNA"/>
</dbReference>
<dbReference type="RefSeq" id="WP_380865764.1">
    <property type="nucleotide sequence ID" value="NZ_JBHSKM010000052.1"/>
</dbReference>
<dbReference type="SUPFAM" id="SSF54909">
    <property type="entry name" value="Dimeric alpha+beta barrel"/>
    <property type="match status" value="1"/>
</dbReference>
<dbReference type="Pfam" id="PF05336">
    <property type="entry name" value="rhaM"/>
    <property type="match status" value="1"/>
</dbReference>
<dbReference type="InterPro" id="IPR008000">
    <property type="entry name" value="Rham/fucose_mutarotase"/>
</dbReference>
<sequence>MRVALHTKVRADCIEEYEAAHRAVPAELTKAIRAAGATQWTIWRSGTDLFHVIDVDGYEGMITELGRLPVNAAWQTRMAGLVEVAHDYSAGGADTPLPVVWEL</sequence>
<accession>A0ABW0CZX4</accession>
<reference evidence="2" key="1">
    <citation type="journal article" date="2019" name="Int. J. Syst. Evol. Microbiol.">
        <title>The Global Catalogue of Microorganisms (GCM) 10K type strain sequencing project: providing services to taxonomists for standard genome sequencing and annotation.</title>
        <authorList>
            <consortium name="The Broad Institute Genomics Platform"/>
            <consortium name="The Broad Institute Genome Sequencing Center for Infectious Disease"/>
            <person name="Wu L."/>
            <person name="Ma J."/>
        </authorList>
    </citation>
    <scope>NUCLEOTIDE SEQUENCE [LARGE SCALE GENOMIC DNA]</scope>
    <source>
        <strain evidence="2">KCTC 42586</strain>
    </source>
</reference>
<proteinExistence type="predicted"/>
<dbReference type="Proteomes" id="UP001596263">
    <property type="component" value="Unassembled WGS sequence"/>
</dbReference>
<dbReference type="InterPro" id="IPR011008">
    <property type="entry name" value="Dimeric_a/b-barrel"/>
</dbReference>
<name>A0ABW0CZX4_STRCD</name>
<organism evidence="1 2">
    <name type="scientific">Streptomyces coerulescens</name>
    <dbReference type="NCBI Taxonomy" id="29304"/>
    <lineage>
        <taxon>Bacteria</taxon>
        <taxon>Bacillati</taxon>
        <taxon>Actinomycetota</taxon>
        <taxon>Actinomycetes</taxon>
        <taxon>Kitasatosporales</taxon>
        <taxon>Streptomycetaceae</taxon>
        <taxon>Streptomyces</taxon>
    </lineage>
</organism>
<evidence type="ECO:0000313" key="2">
    <source>
        <dbReference type="Proteomes" id="UP001596263"/>
    </source>
</evidence>